<dbReference type="RefSeq" id="WP_135954293.1">
    <property type="nucleotide sequence ID" value="NZ_JABCKY010000001.1"/>
</dbReference>
<dbReference type="InterPro" id="IPR036890">
    <property type="entry name" value="HATPase_C_sf"/>
</dbReference>
<protein>
    <recommendedName>
        <fullName evidence="2">histidine kinase</fullName>
        <ecNumber evidence="2">2.7.13.3</ecNumber>
    </recommendedName>
</protein>
<feature type="domain" description="Histidine kinase" evidence="8">
    <location>
        <begin position="991"/>
        <end position="1204"/>
    </location>
</feature>
<dbReference type="SMART" id="SM00387">
    <property type="entry name" value="HATPase_c"/>
    <property type="match status" value="1"/>
</dbReference>
<evidence type="ECO:0000313" key="11">
    <source>
        <dbReference type="EMBL" id="NMT62944.1"/>
    </source>
</evidence>
<dbReference type="PROSITE" id="PS50112">
    <property type="entry name" value="PAS"/>
    <property type="match status" value="3"/>
</dbReference>
<dbReference type="InterPro" id="IPR001610">
    <property type="entry name" value="PAC"/>
</dbReference>
<evidence type="ECO:0000256" key="3">
    <source>
        <dbReference type="ARBA" id="ARBA00022553"/>
    </source>
</evidence>
<dbReference type="Gene3D" id="3.30.565.10">
    <property type="entry name" value="Histidine kinase-like ATPase, C-terminal domain"/>
    <property type="match status" value="1"/>
</dbReference>
<dbReference type="SMART" id="SM00086">
    <property type="entry name" value="PAC"/>
    <property type="match status" value="2"/>
</dbReference>
<feature type="transmembrane region" description="Helical" evidence="7">
    <location>
        <begin position="72"/>
        <end position="89"/>
    </location>
</feature>
<feature type="transmembrane region" description="Helical" evidence="7">
    <location>
        <begin position="12"/>
        <end position="34"/>
    </location>
</feature>
<dbReference type="Pfam" id="PF00512">
    <property type="entry name" value="HisKA"/>
    <property type="match status" value="1"/>
</dbReference>
<keyword evidence="3" id="KW-0597">Phosphoprotein</keyword>
<keyword evidence="7" id="KW-0812">Transmembrane</keyword>
<feature type="transmembrane region" description="Helical" evidence="7">
    <location>
        <begin position="130"/>
        <end position="150"/>
    </location>
</feature>
<dbReference type="PROSITE" id="PS50113">
    <property type="entry name" value="PAC"/>
    <property type="match status" value="1"/>
</dbReference>
<dbReference type="SUPFAM" id="SSF55874">
    <property type="entry name" value="ATPase domain of HSP90 chaperone/DNA topoisomerase II/histidine kinase"/>
    <property type="match status" value="1"/>
</dbReference>
<feature type="transmembrane region" description="Helical" evidence="7">
    <location>
        <begin position="162"/>
        <end position="183"/>
    </location>
</feature>
<dbReference type="InterPro" id="IPR003594">
    <property type="entry name" value="HATPase_dom"/>
</dbReference>
<organism evidence="11 12">
    <name type="scientific">Marinobacter orientalis</name>
    <dbReference type="NCBI Taxonomy" id="1928859"/>
    <lineage>
        <taxon>Bacteria</taxon>
        <taxon>Pseudomonadati</taxon>
        <taxon>Pseudomonadota</taxon>
        <taxon>Gammaproteobacteria</taxon>
        <taxon>Pseudomonadales</taxon>
        <taxon>Marinobacteraceae</taxon>
        <taxon>Marinobacter</taxon>
    </lineage>
</organism>
<dbReference type="GO" id="GO:0000155">
    <property type="term" value="F:phosphorelay sensor kinase activity"/>
    <property type="evidence" value="ECO:0007669"/>
    <property type="project" value="InterPro"/>
</dbReference>
<dbReference type="Gene3D" id="1.10.287.130">
    <property type="match status" value="1"/>
</dbReference>
<evidence type="ECO:0000259" key="9">
    <source>
        <dbReference type="PROSITE" id="PS50112"/>
    </source>
</evidence>
<dbReference type="PROSITE" id="PS50109">
    <property type="entry name" value="HIS_KIN"/>
    <property type="match status" value="1"/>
</dbReference>
<feature type="transmembrane region" description="Helical" evidence="7">
    <location>
        <begin position="101"/>
        <end position="123"/>
    </location>
</feature>
<feature type="domain" description="PAS" evidence="9">
    <location>
        <begin position="857"/>
        <end position="927"/>
    </location>
</feature>
<dbReference type="FunFam" id="3.30.565.10:FF:000006">
    <property type="entry name" value="Sensor histidine kinase WalK"/>
    <property type="match status" value="1"/>
</dbReference>
<dbReference type="InterPro" id="IPR000700">
    <property type="entry name" value="PAS-assoc_C"/>
</dbReference>
<evidence type="ECO:0000259" key="10">
    <source>
        <dbReference type="PROSITE" id="PS50113"/>
    </source>
</evidence>
<evidence type="ECO:0000256" key="1">
    <source>
        <dbReference type="ARBA" id="ARBA00000085"/>
    </source>
</evidence>
<dbReference type="EMBL" id="JABCKY010000001">
    <property type="protein sequence ID" value="NMT62944.1"/>
    <property type="molecule type" value="Genomic_DNA"/>
</dbReference>
<dbReference type="AlphaFoldDB" id="A0A7Y0NKZ8"/>
<dbReference type="Pfam" id="PF08448">
    <property type="entry name" value="PAS_4"/>
    <property type="match status" value="3"/>
</dbReference>
<dbReference type="PANTHER" id="PTHR43304">
    <property type="entry name" value="PHYTOCHROME-LIKE PROTEIN CPH1"/>
    <property type="match status" value="1"/>
</dbReference>
<dbReference type="NCBIfam" id="TIGR00229">
    <property type="entry name" value="sensory_box"/>
    <property type="match status" value="3"/>
</dbReference>
<keyword evidence="5" id="KW-0418">Kinase</keyword>
<dbReference type="InterPro" id="IPR000014">
    <property type="entry name" value="PAS"/>
</dbReference>
<dbReference type="Gene3D" id="3.30.450.20">
    <property type="entry name" value="PAS domain"/>
    <property type="match status" value="4"/>
</dbReference>
<keyword evidence="7" id="KW-0472">Membrane</keyword>
<keyword evidence="4" id="KW-0808">Transferase</keyword>
<dbReference type="SUPFAM" id="SSF55785">
    <property type="entry name" value="PYP-like sensor domain (PAS domain)"/>
    <property type="match status" value="4"/>
</dbReference>
<dbReference type="OrthoDB" id="9808408at2"/>
<accession>A0A7Y0NKZ8</accession>
<keyword evidence="6" id="KW-0175">Coiled coil</keyword>
<sequence>MSEMRNPVIGRFCLVLSLAIALMAIGLVILFDHFSLNDSANGRVSLSPGGGLVSVLLGTSLLALVFRRTTTAVALACLTSIIALCQAVLPRIPATESLEILAISTPLLLVVLLTELALLAVIYLPRGRHVGLACGLLVMALGLLSLFSYWYPPLQAFSLGTIPQSTIIVSPLAILAGMVLPFLHTIHRRDLPNFSARLVLVGAFGIALTTVTWHAMRVQNSDSLQDRAEVLAEQLRASSTATFNDDLALIRRLAERQQLLTGMPAQGDWEQDVQGYLNDFREIRLIGILDPGQQLLRADSRGEQYRRWLDSFLQIPDNQKWLDQVISSSGTHLSPPQPDESGRMYAMIAAPARAVTGKPWVIFAVIDLEDAYSSLLQHYDGDLSVRVYYRNIPVFHLSPDTSGGPAIPLATRHTHSDHDSQWRIDVYAREGVLPATVLYLPPMVLFTGLILSFLMMLSQLFWRESERRFRSLRKLNQTVNAHLSREMSFRQANERIMEFSRDILCSIDAKGRFTSINPAAEDILGYRPEELIGGAYDVLIPDIDREATAEEMRKLMAGERRVSDGFRNHMLHRDGHIVTLSWTAEWSNEDQALFCVGRDMTDQLMAETLMREREQFFSLSPDMFCIVDLNSYFFELNNAFVDVLGYEREELLGTSYMQLIHEDDQPKVEEAVAAVITGQTVRGLLVRLINKNTTQHWLEFSAILSSDDLIYVVGRDTTEMRHTQEKLRESETLLKIAEKAARIGGWVLDVASGQTRWSHAMFDIFEMPVGEVPALDEALTLYTPDSRKAITDAVKLCIQSGISFDEEVQIRTWLGRLRWVRVIGQAVRDEDGGIIQIQGGLQDITASHQAMDQIRRFAERQSIIFESITDAFFTLDREWCFTYVNQRSEELLNESRDALLGRTLWEMFPAAQDSEFERQYRHAMETGESVSFEACYAPLDTWLEVSAYPSDEGLAVYYRSINERKQAQLKLEQTMAELERSNRELQDFAFVASHDLQEPLRKIQAFSDRLLTRPDRFDDREQDYLQRMQSAARRMQSLIQDLLTYSRVTTRAQPLTLCDTDRILSEVLQDMETVISRENAVIDASSLPSITGDATQLRQVFQNLLSNAIKFHKPGQNPGVSIYPDYGTADHWTLVVSDNGVGFDERYTEKLFQPFQQLHKQAFPGSGIGLAIVKKILDRHNAKVSVESEVDHGTTFRIHFPISKRMKGSAND</sequence>
<evidence type="ECO:0000256" key="6">
    <source>
        <dbReference type="SAM" id="Coils"/>
    </source>
</evidence>
<dbReference type="InterPro" id="IPR005467">
    <property type="entry name" value="His_kinase_dom"/>
</dbReference>
<evidence type="ECO:0000256" key="7">
    <source>
        <dbReference type="SAM" id="Phobius"/>
    </source>
</evidence>
<evidence type="ECO:0000256" key="4">
    <source>
        <dbReference type="ARBA" id="ARBA00022679"/>
    </source>
</evidence>
<evidence type="ECO:0000256" key="5">
    <source>
        <dbReference type="ARBA" id="ARBA00022777"/>
    </source>
</evidence>
<dbReference type="InterPro" id="IPR036097">
    <property type="entry name" value="HisK_dim/P_sf"/>
</dbReference>
<feature type="transmembrane region" description="Helical" evidence="7">
    <location>
        <begin position="195"/>
        <end position="216"/>
    </location>
</feature>
<name>A0A7Y0NKZ8_9GAMM</name>
<keyword evidence="12" id="KW-1185">Reference proteome</keyword>
<dbReference type="EC" id="2.7.13.3" evidence="2"/>
<dbReference type="Proteomes" id="UP000567186">
    <property type="component" value="Unassembled WGS sequence"/>
</dbReference>
<reference evidence="11 12" key="1">
    <citation type="submission" date="2020-04" db="EMBL/GenBank/DDBJ databases">
        <title>Marinobacter oceani sp. nov., isolated from marine solar saltern.</title>
        <authorList>
            <person name="Chen X.-Y."/>
        </authorList>
    </citation>
    <scope>NUCLEOTIDE SEQUENCE [LARGE SCALE GENOMIC DNA]</scope>
    <source>
        <strain evidence="11 12">W62</strain>
    </source>
</reference>
<dbReference type="CDD" id="cd00082">
    <property type="entry name" value="HisKA"/>
    <property type="match status" value="1"/>
</dbReference>
<keyword evidence="7" id="KW-1133">Transmembrane helix</keyword>
<dbReference type="CDD" id="cd00130">
    <property type="entry name" value="PAS"/>
    <property type="match status" value="4"/>
</dbReference>
<feature type="domain" description="PAS" evidence="9">
    <location>
        <begin position="489"/>
        <end position="559"/>
    </location>
</feature>
<dbReference type="InterPro" id="IPR004358">
    <property type="entry name" value="Sig_transdc_His_kin-like_C"/>
</dbReference>
<dbReference type="Pfam" id="PF08447">
    <property type="entry name" value="PAS_3"/>
    <property type="match status" value="1"/>
</dbReference>
<proteinExistence type="predicted"/>
<evidence type="ECO:0000259" key="8">
    <source>
        <dbReference type="PROSITE" id="PS50109"/>
    </source>
</evidence>
<feature type="domain" description="PAC" evidence="10">
    <location>
        <begin position="804"/>
        <end position="856"/>
    </location>
</feature>
<feature type="transmembrane region" description="Helical" evidence="7">
    <location>
        <begin position="46"/>
        <end position="65"/>
    </location>
</feature>
<dbReference type="InterPro" id="IPR003661">
    <property type="entry name" value="HisK_dim/P_dom"/>
</dbReference>
<dbReference type="InterPro" id="IPR052162">
    <property type="entry name" value="Sensor_kinase/Photoreceptor"/>
</dbReference>
<feature type="coiled-coil region" evidence="6">
    <location>
        <begin position="961"/>
        <end position="988"/>
    </location>
</feature>
<dbReference type="InterPro" id="IPR035965">
    <property type="entry name" value="PAS-like_dom_sf"/>
</dbReference>
<dbReference type="SUPFAM" id="SSF47384">
    <property type="entry name" value="Homodimeric domain of signal transducing histidine kinase"/>
    <property type="match status" value="1"/>
</dbReference>
<dbReference type="SMART" id="SM00091">
    <property type="entry name" value="PAS"/>
    <property type="match status" value="4"/>
</dbReference>
<dbReference type="InterPro" id="IPR013656">
    <property type="entry name" value="PAS_4"/>
</dbReference>
<dbReference type="PRINTS" id="PR00344">
    <property type="entry name" value="BCTRLSENSOR"/>
</dbReference>
<dbReference type="Pfam" id="PF02518">
    <property type="entry name" value="HATPase_c"/>
    <property type="match status" value="1"/>
</dbReference>
<comment type="caution">
    <text evidence="11">The sequence shown here is derived from an EMBL/GenBank/DDBJ whole genome shotgun (WGS) entry which is preliminary data.</text>
</comment>
<dbReference type="PANTHER" id="PTHR43304:SF1">
    <property type="entry name" value="PAC DOMAIN-CONTAINING PROTEIN"/>
    <property type="match status" value="1"/>
</dbReference>
<dbReference type="InterPro" id="IPR013655">
    <property type="entry name" value="PAS_fold_3"/>
</dbReference>
<dbReference type="GO" id="GO:0005886">
    <property type="term" value="C:plasma membrane"/>
    <property type="evidence" value="ECO:0007669"/>
    <property type="project" value="UniProtKB-ARBA"/>
</dbReference>
<dbReference type="SMART" id="SM00388">
    <property type="entry name" value="HisKA"/>
    <property type="match status" value="1"/>
</dbReference>
<gene>
    <name evidence="11" type="ORF">HIU99_04965</name>
</gene>
<feature type="domain" description="PAS" evidence="9">
    <location>
        <begin position="626"/>
        <end position="679"/>
    </location>
</feature>
<comment type="catalytic activity">
    <reaction evidence="1">
        <text>ATP + protein L-histidine = ADP + protein N-phospho-L-histidine.</text>
        <dbReference type="EC" id="2.7.13.3"/>
    </reaction>
</comment>
<evidence type="ECO:0000313" key="12">
    <source>
        <dbReference type="Proteomes" id="UP000567186"/>
    </source>
</evidence>
<evidence type="ECO:0000256" key="2">
    <source>
        <dbReference type="ARBA" id="ARBA00012438"/>
    </source>
</evidence>